<keyword evidence="3" id="KW-0378">Hydrolase</keyword>
<keyword evidence="1" id="KW-0812">Transmembrane</keyword>
<keyword evidence="4" id="KW-1185">Reference proteome</keyword>
<dbReference type="GO" id="GO:0006508">
    <property type="term" value="P:proteolysis"/>
    <property type="evidence" value="ECO:0007669"/>
    <property type="project" value="InterPro"/>
</dbReference>
<dbReference type="SUPFAM" id="SSF53187">
    <property type="entry name" value="Zn-dependent exopeptidases"/>
    <property type="match status" value="1"/>
</dbReference>
<reference evidence="3 4" key="1">
    <citation type="submission" date="2017-03" db="EMBL/GenBank/DDBJ databases">
        <title>Genome sequence of Clostridium oryzae DSM 28571.</title>
        <authorList>
            <person name="Poehlein A."/>
            <person name="Daniel R."/>
        </authorList>
    </citation>
    <scope>NUCLEOTIDE SEQUENCE [LARGE SCALE GENOMIC DNA]</scope>
    <source>
        <strain evidence="3 4">DSM 28571</strain>
    </source>
</reference>
<dbReference type="PANTHER" id="PTHR12147">
    <property type="entry name" value="METALLOPEPTIDASE M28 FAMILY MEMBER"/>
    <property type="match status" value="1"/>
</dbReference>
<dbReference type="GO" id="GO:0008235">
    <property type="term" value="F:metalloexopeptidase activity"/>
    <property type="evidence" value="ECO:0007669"/>
    <property type="project" value="InterPro"/>
</dbReference>
<comment type="caution">
    <text evidence="3">The sequence shown here is derived from an EMBL/GenBank/DDBJ whole genome shotgun (WGS) entry which is preliminary data.</text>
</comment>
<dbReference type="Proteomes" id="UP000190080">
    <property type="component" value="Unassembled WGS sequence"/>
</dbReference>
<organism evidence="3 4">
    <name type="scientific">Clostridium oryzae</name>
    <dbReference type="NCBI Taxonomy" id="1450648"/>
    <lineage>
        <taxon>Bacteria</taxon>
        <taxon>Bacillati</taxon>
        <taxon>Bacillota</taxon>
        <taxon>Clostridia</taxon>
        <taxon>Eubacteriales</taxon>
        <taxon>Clostridiaceae</taxon>
        <taxon>Clostridium</taxon>
    </lineage>
</organism>
<dbReference type="Gene3D" id="3.40.630.10">
    <property type="entry name" value="Zn peptidases"/>
    <property type="match status" value="1"/>
</dbReference>
<keyword evidence="3" id="KW-0031">Aminopeptidase</keyword>
<evidence type="ECO:0000259" key="2">
    <source>
        <dbReference type="Pfam" id="PF04389"/>
    </source>
</evidence>
<keyword evidence="1" id="KW-1133">Transmembrane helix</keyword>
<accession>A0A1V4IUG5</accession>
<dbReference type="AlphaFoldDB" id="A0A1V4IUG5"/>
<gene>
    <name evidence="3" type="primary">ywaD_1</name>
    <name evidence="3" type="ORF">CLORY_12470</name>
</gene>
<name>A0A1V4IUG5_9CLOT</name>
<dbReference type="GO" id="GO:0004177">
    <property type="term" value="F:aminopeptidase activity"/>
    <property type="evidence" value="ECO:0007669"/>
    <property type="project" value="UniProtKB-KW"/>
</dbReference>
<protein>
    <submittedName>
        <fullName evidence="3">Aminopeptidase YwaD</fullName>
        <ecNumber evidence="3">3.4.11.10</ecNumber>
        <ecNumber evidence="3">3.4.11.6</ecNumber>
    </submittedName>
</protein>
<dbReference type="PANTHER" id="PTHR12147:SF26">
    <property type="entry name" value="PEPTIDASE M28 DOMAIN-CONTAINING PROTEIN"/>
    <property type="match status" value="1"/>
</dbReference>
<evidence type="ECO:0000313" key="3">
    <source>
        <dbReference type="EMBL" id="OPJ63460.1"/>
    </source>
</evidence>
<evidence type="ECO:0000313" key="4">
    <source>
        <dbReference type="Proteomes" id="UP000190080"/>
    </source>
</evidence>
<dbReference type="InterPro" id="IPR007484">
    <property type="entry name" value="Peptidase_M28"/>
</dbReference>
<dbReference type="EC" id="3.4.11.6" evidence="3"/>
<dbReference type="RefSeq" id="WP_079422659.1">
    <property type="nucleotide sequence ID" value="NZ_MZGV01000009.1"/>
</dbReference>
<dbReference type="InterPro" id="IPR045175">
    <property type="entry name" value="M28_fam"/>
</dbReference>
<dbReference type="OrthoDB" id="233977at2"/>
<dbReference type="EC" id="3.4.11.10" evidence="3"/>
<evidence type="ECO:0000256" key="1">
    <source>
        <dbReference type="SAM" id="Phobius"/>
    </source>
</evidence>
<feature type="transmembrane region" description="Helical" evidence="1">
    <location>
        <begin position="425"/>
        <end position="443"/>
    </location>
</feature>
<keyword evidence="3" id="KW-0645">Protease</keyword>
<dbReference type="EMBL" id="MZGV01000009">
    <property type="protein sequence ID" value="OPJ63460.1"/>
    <property type="molecule type" value="Genomic_DNA"/>
</dbReference>
<keyword evidence="1" id="KW-0472">Membrane</keyword>
<feature type="domain" description="Peptidase M28" evidence="2">
    <location>
        <begin position="215"/>
        <end position="405"/>
    </location>
</feature>
<dbReference type="STRING" id="1450648.CLORY_12470"/>
<proteinExistence type="predicted"/>
<dbReference type="Pfam" id="PF04389">
    <property type="entry name" value="Peptidase_M28"/>
    <property type="match status" value="1"/>
</dbReference>
<sequence length="446" mass="50857">MKKTFIISIVFVLILAMGLGIYGITHQGNFSAAQVKNTASYLSSSDFDGRLCGTMGNIQAEEFIKNWFKVNKLKSFKGTYMQKFYVSYPKKIAGKPYLRVVDKNSAVVKDFIYGKDYKEDMLNFKEHSFKISKKQVINKSSSSIHIVQNNNSFLIYHGNNKKSLEMRSSFFSDSNISMCILVSKNTISKLNKYIDQGYYIECFIPMENSRTAAENVMGYIQGKNRNKDPLIISAHFDHLGMDLNNNIYYGALDNASGTAFMLELVKYVTSLGTPDRSILFIGFNAEEFGCLGSKAFVKKYKSNIKDSTVFNFDMIGSNNYPLCIMGSESDSSKTSLIKSTAETCTNKKVYYNYIFADSSDHEYFRKNNIDAITFCDNDTSKIHTLSDKAENIDVSAINRCFKIISREIIRYSYNNDPLKLYCNQIFMYSFLGLCGIFTFLMVYKRK</sequence>